<reference evidence="1" key="1">
    <citation type="submission" date="2023-12" db="EMBL/GenBank/DDBJ databases">
        <authorList>
            <person name="Brown T."/>
        </authorList>
    </citation>
    <scope>NUCLEOTIDE SEQUENCE</scope>
</reference>
<dbReference type="Proteomes" id="UP001314169">
    <property type="component" value="Chromosome 8"/>
</dbReference>
<protein>
    <submittedName>
        <fullName evidence="1">Uncharacterized protein</fullName>
    </submittedName>
</protein>
<evidence type="ECO:0000313" key="1">
    <source>
        <dbReference type="EMBL" id="CAK6448164.1"/>
    </source>
</evidence>
<organism evidence="1 2">
    <name type="scientific">Pipistrellus nathusii</name>
    <name type="common">Nathusius' pipistrelle</name>
    <dbReference type="NCBI Taxonomy" id="59473"/>
    <lineage>
        <taxon>Eukaryota</taxon>
        <taxon>Metazoa</taxon>
        <taxon>Chordata</taxon>
        <taxon>Craniata</taxon>
        <taxon>Vertebrata</taxon>
        <taxon>Euteleostomi</taxon>
        <taxon>Mammalia</taxon>
        <taxon>Eutheria</taxon>
        <taxon>Laurasiatheria</taxon>
        <taxon>Chiroptera</taxon>
        <taxon>Yangochiroptera</taxon>
        <taxon>Vespertilionidae</taxon>
        <taxon>Pipistrellus</taxon>
    </lineage>
</organism>
<evidence type="ECO:0000313" key="2">
    <source>
        <dbReference type="Proteomes" id="UP001314169"/>
    </source>
</evidence>
<keyword evidence="2" id="KW-1185">Reference proteome</keyword>
<sequence>MFVHFQKTTLRPCRFWQQRGIGRITPTIKTEEKQSIDGKHCHTSRQQLCITAGCPGPNQRESTCITTICPPSRSEISWLTYTHKELFDIEIGSQKNCWPRKKLICLSA</sequence>
<gene>
    <name evidence="1" type="ORF">MPIPNATIZW_LOCUS16470</name>
</gene>
<proteinExistence type="predicted"/>
<name>A0ABP0AE90_PIPNA</name>
<dbReference type="EMBL" id="OY882865">
    <property type="protein sequence ID" value="CAK6448164.1"/>
    <property type="molecule type" value="Genomic_DNA"/>
</dbReference>
<accession>A0ABP0AE90</accession>